<dbReference type="PANTHER" id="PTHR10138:SF0">
    <property type="entry name" value="TRYPTOPHAN 2,3-DIOXYGENASE"/>
    <property type="match status" value="1"/>
</dbReference>
<dbReference type="RefSeq" id="WP_342160296.1">
    <property type="nucleotide sequence ID" value="NZ_JBCDNA010000002.1"/>
</dbReference>
<dbReference type="Pfam" id="PF03301">
    <property type="entry name" value="Trp_dioxygenase"/>
    <property type="match status" value="1"/>
</dbReference>
<keyword evidence="1" id="KW-0223">Dioxygenase</keyword>
<keyword evidence="1" id="KW-0823">Tryptophan catabolism</keyword>
<comment type="caution">
    <text evidence="2">The sequence shown here is derived from an EMBL/GenBank/DDBJ whole genome shotgun (WGS) entry which is preliminary data.</text>
</comment>
<dbReference type="Proteomes" id="UP001474120">
    <property type="component" value="Unassembled WGS sequence"/>
</dbReference>
<organism evidence="2 3">
    <name type="scientific">Lutimonas vermicola</name>
    <dbReference type="NCBI Taxonomy" id="414288"/>
    <lineage>
        <taxon>Bacteria</taxon>
        <taxon>Pseudomonadati</taxon>
        <taxon>Bacteroidota</taxon>
        <taxon>Flavobacteriia</taxon>
        <taxon>Flavobacteriales</taxon>
        <taxon>Flavobacteriaceae</taxon>
        <taxon>Lutimonas</taxon>
    </lineage>
</organism>
<dbReference type="PANTHER" id="PTHR10138">
    <property type="entry name" value="TRYPTOPHAN 2,3-DIOXYGENASE"/>
    <property type="match status" value="1"/>
</dbReference>
<keyword evidence="1" id="KW-0560">Oxidoreductase</keyword>
<feature type="binding site" evidence="1">
    <location>
        <position position="111"/>
    </location>
    <ligand>
        <name>substrate</name>
    </ligand>
</feature>
<reference evidence="2 3" key="1">
    <citation type="submission" date="2024-04" db="EMBL/GenBank/DDBJ databases">
        <title>whole genome sequencing of Lutimonas vermicola strain IMCC1616.</title>
        <authorList>
            <person name="Bae S.S."/>
        </authorList>
    </citation>
    <scope>NUCLEOTIDE SEQUENCE [LARGE SCALE GENOMIC DNA]</scope>
    <source>
        <strain evidence="2 3">IMCC1616</strain>
    </source>
</reference>
<comment type="caution">
    <text evidence="1">Lacks conserved residue(s) required for the propagation of feature annotation.</text>
</comment>
<dbReference type="EC" id="1.13.11.11" evidence="1"/>
<dbReference type="InterPro" id="IPR037217">
    <property type="entry name" value="Trp/Indoleamine_2_3_dOase-like"/>
</dbReference>
<comment type="similarity">
    <text evidence="1">Belongs to the tryptophan 2,3-dioxygenase family.</text>
</comment>
<feature type="binding site" description="axial binding residue" evidence="1">
    <location>
        <position position="297"/>
    </location>
    <ligand>
        <name>heme</name>
        <dbReference type="ChEBI" id="CHEBI:30413"/>
    </ligand>
    <ligandPart>
        <name>Fe</name>
        <dbReference type="ChEBI" id="CHEBI:18248"/>
    </ligandPart>
</feature>
<name>A0ABU9L2A2_9FLAO</name>
<dbReference type="InterPro" id="IPR004981">
    <property type="entry name" value="Trp_2_3_dOase"/>
</dbReference>
<feature type="binding site" evidence="1">
    <location>
        <begin position="40"/>
        <end position="44"/>
    </location>
    <ligand>
        <name>substrate</name>
    </ligand>
</feature>
<keyword evidence="3" id="KW-1185">Reference proteome</keyword>
<evidence type="ECO:0000256" key="1">
    <source>
        <dbReference type="HAMAP-Rule" id="MF_01972"/>
    </source>
</evidence>
<dbReference type="SUPFAM" id="SSF140959">
    <property type="entry name" value="Indolic compounds 2,3-dioxygenase-like"/>
    <property type="match status" value="1"/>
</dbReference>
<protein>
    <recommendedName>
        <fullName evidence="1">Tryptophan 2,3-dioxygenase</fullName>
        <shortName evidence="1">TDO</shortName>
        <ecNumber evidence="1">1.13.11.11</ecNumber>
    </recommendedName>
    <alternativeName>
        <fullName evidence="1">Tryptamin 2,3-dioxygenase</fullName>
    </alternativeName>
    <alternativeName>
        <fullName evidence="1">Tryptophan oxygenase</fullName>
        <shortName evidence="1">TO</shortName>
        <shortName evidence="1">TRPO</shortName>
    </alternativeName>
    <alternativeName>
        <fullName evidence="1">Tryptophan pyrrolase</fullName>
    </alternativeName>
    <alternativeName>
        <fullName evidence="1">Tryptophanase</fullName>
    </alternativeName>
</protein>
<dbReference type="Gene3D" id="1.20.58.480">
    <property type="match status" value="1"/>
</dbReference>
<keyword evidence="1" id="KW-0349">Heme</keyword>
<comment type="cofactor">
    <cofactor evidence="1">
        <name>heme</name>
        <dbReference type="ChEBI" id="CHEBI:30413"/>
    </cofactor>
    <text evidence="1">Binds 1 heme group per subunit.</text>
</comment>
<proteinExistence type="inferred from homology"/>
<sequence>MDKELSSIHYDEYLQLKKILDAQHLRSVGFNKPAHDEMLFIIVHQVYELWFKEILHDLGSVMELFSEGTVIESHIGVAISRLDRISKIQKILVDQIDIIETMTPLDFLDFRNYLLPASGFQSFQFRQLEVSLGLKRERRISYTQCSYSGVFSDKEQKILDELEKGDSMFDLVEKWLERTPFLQFEAFDFVEEYKKSVGLMLNREEQAIESADYISTQEKQLRINMMGETKTYFNSIFDEAIHDQKMKEGTLKLSYKATISALLINLYRDEPLLRQPFMFLQKLVDMDELLTTWRNRHAQMVLRTLGQKIGTGGSSGYDYLKTTADKHRVFYDLHNISTLLIPRSFLPELPKELKEKLDFNFSKDKS</sequence>
<dbReference type="EMBL" id="JBCDNA010000002">
    <property type="protein sequence ID" value="MEL4456223.1"/>
    <property type="molecule type" value="Genomic_DNA"/>
</dbReference>
<comment type="pathway">
    <text evidence="1">Amino-acid degradation; L-tryptophan degradation via kynurenine pathway; L-kynurenine from L-tryptophan: step 1/2.</text>
</comment>
<comment type="subunit">
    <text evidence="1">Homotetramer.</text>
</comment>
<comment type="function">
    <text evidence="1">Heme-dependent dioxygenase that catalyzes the oxidative cleavage of the L-tryptophan (L-Trp) pyrrole ring and converts L-tryptophan to N-formyl-L-kynurenine. Catalyzes the oxidative cleavage of the indole moiety.</text>
</comment>
<comment type="catalytic activity">
    <reaction evidence="1">
        <text>L-tryptophan + O2 = N-formyl-L-kynurenine</text>
        <dbReference type="Rhea" id="RHEA:24536"/>
        <dbReference type="ChEBI" id="CHEBI:15379"/>
        <dbReference type="ChEBI" id="CHEBI:57912"/>
        <dbReference type="ChEBI" id="CHEBI:58629"/>
        <dbReference type="EC" id="1.13.11.11"/>
    </reaction>
</comment>
<gene>
    <name evidence="1" type="primary">kynA</name>
    <name evidence="2" type="ORF">AABB81_09975</name>
</gene>
<feature type="binding site" evidence="1">
    <location>
        <position position="311"/>
    </location>
    <ligand>
        <name>substrate</name>
    </ligand>
</feature>
<keyword evidence="1" id="KW-0408">Iron</keyword>
<dbReference type="HAMAP" id="MF_01972">
    <property type="entry name" value="T23O"/>
    <property type="match status" value="1"/>
</dbReference>
<dbReference type="Gene3D" id="1.10.287.3810">
    <property type="match status" value="1"/>
</dbReference>
<keyword evidence="1" id="KW-0479">Metal-binding</keyword>
<accession>A0ABU9L2A2</accession>
<evidence type="ECO:0000313" key="2">
    <source>
        <dbReference type="EMBL" id="MEL4456223.1"/>
    </source>
</evidence>
<evidence type="ECO:0000313" key="3">
    <source>
        <dbReference type="Proteomes" id="UP001474120"/>
    </source>
</evidence>